<organism evidence="1 2">
    <name type="scientific">Portunus trituberculatus</name>
    <name type="common">Swimming crab</name>
    <name type="synonym">Neptunus trituberculatus</name>
    <dbReference type="NCBI Taxonomy" id="210409"/>
    <lineage>
        <taxon>Eukaryota</taxon>
        <taxon>Metazoa</taxon>
        <taxon>Ecdysozoa</taxon>
        <taxon>Arthropoda</taxon>
        <taxon>Crustacea</taxon>
        <taxon>Multicrustacea</taxon>
        <taxon>Malacostraca</taxon>
        <taxon>Eumalacostraca</taxon>
        <taxon>Eucarida</taxon>
        <taxon>Decapoda</taxon>
        <taxon>Pleocyemata</taxon>
        <taxon>Brachyura</taxon>
        <taxon>Eubrachyura</taxon>
        <taxon>Portunoidea</taxon>
        <taxon>Portunidae</taxon>
        <taxon>Portuninae</taxon>
        <taxon>Portunus</taxon>
    </lineage>
</organism>
<accession>A0A5B7H2S5</accession>
<comment type="caution">
    <text evidence="1">The sequence shown here is derived from an EMBL/GenBank/DDBJ whole genome shotgun (WGS) entry which is preliminary data.</text>
</comment>
<dbReference type="AlphaFoldDB" id="A0A5B7H2S5"/>
<dbReference type="EMBL" id="VSRR010021063">
    <property type="protein sequence ID" value="MPC63627.1"/>
    <property type="molecule type" value="Genomic_DNA"/>
</dbReference>
<dbReference type="Proteomes" id="UP000324222">
    <property type="component" value="Unassembled WGS sequence"/>
</dbReference>
<proteinExistence type="predicted"/>
<evidence type="ECO:0000313" key="1">
    <source>
        <dbReference type="EMBL" id="MPC63627.1"/>
    </source>
</evidence>
<reference evidence="1 2" key="1">
    <citation type="submission" date="2019-05" db="EMBL/GenBank/DDBJ databases">
        <title>Another draft genome of Portunus trituberculatus and its Hox gene families provides insights of decapod evolution.</title>
        <authorList>
            <person name="Jeong J.-H."/>
            <person name="Song I."/>
            <person name="Kim S."/>
            <person name="Choi T."/>
            <person name="Kim D."/>
            <person name="Ryu S."/>
            <person name="Kim W."/>
        </authorList>
    </citation>
    <scope>NUCLEOTIDE SEQUENCE [LARGE SCALE GENOMIC DNA]</scope>
    <source>
        <tissue evidence="1">Muscle</tissue>
    </source>
</reference>
<gene>
    <name evidence="1" type="ORF">E2C01_057727</name>
</gene>
<evidence type="ECO:0000313" key="2">
    <source>
        <dbReference type="Proteomes" id="UP000324222"/>
    </source>
</evidence>
<name>A0A5B7H2S5_PORTR</name>
<sequence>MFLVRCQKSRREFEFEIKQTWHDSGQKYKVHEIQEIEGSSTFCGQPLYHVYYENRLC</sequence>
<protein>
    <submittedName>
        <fullName evidence="1">Uncharacterized protein</fullName>
    </submittedName>
</protein>
<keyword evidence="2" id="KW-1185">Reference proteome</keyword>